<sequence>MSAFYECRFNRYQDTLYTHTSRQYYRDCVITSTINFIFGNAQVVLQNCLIQVHRCMDNQQNIMMGRTALQKEQKDNHHKHSYQATLT</sequence>
<comment type="caution">
    <text evidence="5">The sequence shown here is derived from an EMBL/GenBank/DDBJ whole genome shotgun (WGS) entry which is preliminary data.</text>
</comment>
<dbReference type="Gene3D" id="2.160.20.10">
    <property type="entry name" value="Single-stranded right-handed beta-helix, Pectin lyase-like"/>
    <property type="match status" value="1"/>
</dbReference>
<dbReference type="STRING" id="888268.A0A1E5V7P4"/>
<dbReference type="InterPro" id="IPR012334">
    <property type="entry name" value="Pectin_lyas_fold"/>
</dbReference>
<dbReference type="InterPro" id="IPR011050">
    <property type="entry name" value="Pectin_lyase_fold/virulence"/>
</dbReference>
<gene>
    <name evidence="5" type="ORF">BAE44_0017843</name>
</gene>
<keyword evidence="2" id="KW-0378">Hydrolase</keyword>
<evidence type="ECO:0000256" key="2">
    <source>
        <dbReference type="ARBA" id="ARBA00022801"/>
    </source>
</evidence>
<comment type="pathway">
    <text evidence="1">Glycan metabolism; pectin degradation; 2-dehydro-3-deoxy-D-gluconate from pectin: step 1/5.</text>
</comment>
<dbReference type="InterPro" id="IPR000070">
    <property type="entry name" value="Pectinesterase_cat"/>
</dbReference>
<feature type="domain" description="Pectinesterase catalytic" evidence="4">
    <location>
        <begin position="1"/>
        <end position="73"/>
    </location>
</feature>
<evidence type="ECO:0000259" key="4">
    <source>
        <dbReference type="Pfam" id="PF01095"/>
    </source>
</evidence>
<evidence type="ECO:0000256" key="1">
    <source>
        <dbReference type="ARBA" id="ARBA00005184"/>
    </source>
</evidence>
<proteinExistence type="predicted"/>
<keyword evidence="6" id="KW-1185">Reference proteome</keyword>
<dbReference type="UniPathway" id="UPA00545">
    <property type="reaction ID" value="UER00823"/>
</dbReference>
<keyword evidence="3" id="KW-0063">Aspartyl esterase</keyword>
<reference evidence="5 6" key="1">
    <citation type="submission" date="2016-09" db="EMBL/GenBank/DDBJ databases">
        <title>The draft genome of Dichanthelium oligosanthes: A C3 panicoid grass species.</title>
        <authorList>
            <person name="Studer A.J."/>
            <person name="Schnable J.C."/>
            <person name="Brutnell T.P."/>
        </authorList>
    </citation>
    <scope>NUCLEOTIDE SEQUENCE [LARGE SCALE GENOMIC DNA]</scope>
    <source>
        <strain evidence="6">cv. Kellogg 1175</strain>
        <tissue evidence="5">Leaf</tissue>
    </source>
</reference>
<evidence type="ECO:0000313" key="6">
    <source>
        <dbReference type="Proteomes" id="UP000095767"/>
    </source>
</evidence>
<name>A0A1E5V7P4_9POAL</name>
<accession>A0A1E5V7P4</accession>
<dbReference type="GO" id="GO:0045490">
    <property type="term" value="P:pectin catabolic process"/>
    <property type="evidence" value="ECO:0007669"/>
    <property type="project" value="UniProtKB-UniPathway"/>
</dbReference>
<dbReference type="Pfam" id="PF01095">
    <property type="entry name" value="Pectinesterase"/>
    <property type="match status" value="1"/>
</dbReference>
<evidence type="ECO:0000256" key="3">
    <source>
        <dbReference type="ARBA" id="ARBA00023085"/>
    </source>
</evidence>
<dbReference type="PANTHER" id="PTHR31707">
    <property type="entry name" value="PECTINESTERASE"/>
    <property type="match status" value="1"/>
</dbReference>
<dbReference type="GO" id="GO:0042545">
    <property type="term" value="P:cell wall modification"/>
    <property type="evidence" value="ECO:0007669"/>
    <property type="project" value="InterPro"/>
</dbReference>
<dbReference type="AlphaFoldDB" id="A0A1E5V7P4"/>
<dbReference type="OrthoDB" id="2019149at2759"/>
<dbReference type="Proteomes" id="UP000095767">
    <property type="component" value="Unassembled WGS sequence"/>
</dbReference>
<dbReference type="EMBL" id="LWDX02048664">
    <property type="protein sequence ID" value="OEL21138.1"/>
    <property type="molecule type" value="Genomic_DNA"/>
</dbReference>
<protein>
    <recommendedName>
        <fullName evidence="4">Pectinesterase catalytic domain-containing protein</fullName>
    </recommendedName>
</protein>
<organism evidence="5 6">
    <name type="scientific">Dichanthelium oligosanthes</name>
    <dbReference type="NCBI Taxonomy" id="888268"/>
    <lineage>
        <taxon>Eukaryota</taxon>
        <taxon>Viridiplantae</taxon>
        <taxon>Streptophyta</taxon>
        <taxon>Embryophyta</taxon>
        <taxon>Tracheophyta</taxon>
        <taxon>Spermatophyta</taxon>
        <taxon>Magnoliopsida</taxon>
        <taxon>Liliopsida</taxon>
        <taxon>Poales</taxon>
        <taxon>Poaceae</taxon>
        <taxon>PACMAD clade</taxon>
        <taxon>Panicoideae</taxon>
        <taxon>Panicodae</taxon>
        <taxon>Paniceae</taxon>
        <taxon>Dichantheliinae</taxon>
        <taxon>Dichanthelium</taxon>
    </lineage>
</organism>
<dbReference type="SUPFAM" id="SSF51126">
    <property type="entry name" value="Pectin lyase-like"/>
    <property type="match status" value="1"/>
</dbReference>
<evidence type="ECO:0000313" key="5">
    <source>
        <dbReference type="EMBL" id="OEL21138.1"/>
    </source>
</evidence>
<dbReference type="GO" id="GO:0030599">
    <property type="term" value="F:pectinesterase activity"/>
    <property type="evidence" value="ECO:0007669"/>
    <property type="project" value="InterPro"/>
</dbReference>